<dbReference type="Gene3D" id="2.30.30.30">
    <property type="match status" value="1"/>
</dbReference>
<dbReference type="PANTHER" id="PTHR13691">
    <property type="entry name" value="RIBOSOMAL PROTEIN L2"/>
    <property type="match status" value="1"/>
</dbReference>
<keyword evidence="7" id="KW-1185">Reference proteome</keyword>
<dbReference type="Gene3D" id="2.40.50.140">
    <property type="entry name" value="Nucleic acid-binding proteins"/>
    <property type="match status" value="1"/>
</dbReference>
<evidence type="ECO:0000313" key="7">
    <source>
        <dbReference type="Proteomes" id="UP001291623"/>
    </source>
</evidence>
<dbReference type="SMART" id="SM01382">
    <property type="entry name" value="Ribosomal_L2_C"/>
    <property type="match status" value="1"/>
</dbReference>
<dbReference type="GO" id="GO:0003723">
    <property type="term" value="F:RNA binding"/>
    <property type="evidence" value="ECO:0007669"/>
    <property type="project" value="TreeGrafter"/>
</dbReference>
<evidence type="ECO:0000256" key="1">
    <source>
        <dbReference type="ARBA" id="ARBA00005636"/>
    </source>
</evidence>
<evidence type="ECO:0000256" key="2">
    <source>
        <dbReference type="ARBA" id="ARBA00022980"/>
    </source>
</evidence>
<dbReference type="GO" id="GO:0003735">
    <property type="term" value="F:structural constituent of ribosome"/>
    <property type="evidence" value="ECO:0007669"/>
    <property type="project" value="InterPro"/>
</dbReference>
<sequence length="351" mass="38352">MAFLQYHHQFTLLLLFIFISLQLSSPMSIHDLLKSKGLPSGLLPKEVKSYNYSSNNGLLEVYLDGPCLTKFDTMAFYESYLKANLTYGSLNGVHGLSQEELFVWLPVKGIIVDNPNSGIILFDIGLAHKQLSLSLFEDPPHCNPDADPLAGVTFHHPFRYKHQKELFVAAEGMYTGQFVYCGKKATLMVGNVLPLRSIPEGAVVFNVEHKVGDRGVFARSSGDYAIVISHNPDNGTTRVKLPSGAKKIVPRGCHAMIGQVAGGGRTEKPMLKAGNAYHKYRVKRNCWPKVRGVAMNPVEHPHGGGNHQHIGHASTVRRDAPPGQKVGLIAARRTGRLRGQAAATAAKADKA</sequence>
<dbReference type="GO" id="GO:0002181">
    <property type="term" value="P:cytoplasmic translation"/>
    <property type="evidence" value="ECO:0007669"/>
    <property type="project" value="TreeGrafter"/>
</dbReference>
<dbReference type="PROSITE" id="PS00467">
    <property type="entry name" value="RIBOSOMAL_L2"/>
    <property type="match status" value="1"/>
</dbReference>
<dbReference type="InterPro" id="IPR012340">
    <property type="entry name" value="NA-bd_OB-fold"/>
</dbReference>
<feature type="domain" description="Large ribosomal subunit protein uL2 C-terminal" evidence="5">
    <location>
        <begin position="187"/>
        <end position="322"/>
    </location>
</feature>
<dbReference type="InterPro" id="IPR022671">
    <property type="entry name" value="Ribosomal_uL2_CS"/>
</dbReference>
<organism evidence="6 7">
    <name type="scientific">Anisodus tanguticus</name>
    <dbReference type="NCBI Taxonomy" id="243964"/>
    <lineage>
        <taxon>Eukaryota</taxon>
        <taxon>Viridiplantae</taxon>
        <taxon>Streptophyta</taxon>
        <taxon>Embryophyta</taxon>
        <taxon>Tracheophyta</taxon>
        <taxon>Spermatophyta</taxon>
        <taxon>Magnoliopsida</taxon>
        <taxon>eudicotyledons</taxon>
        <taxon>Gunneridae</taxon>
        <taxon>Pentapetalae</taxon>
        <taxon>asterids</taxon>
        <taxon>lamiids</taxon>
        <taxon>Solanales</taxon>
        <taxon>Solanaceae</taxon>
        <taxon>Solanoideae</taxon>
        <taxon>Hyoscyameae</taxon>
        <taxon>Anisodus</taxon>
    </lineage>
</organism>
<name>A0AAE1R4A2_9SOLA</name>
<reference evidence="6" key="1">
    <citation type="submission" date="2023-12" db="EMBL/GenBank/DDBJ databases">
        <title>Genome assembly of Anisodus tanguticus.</title>
        <authorList>
            <person name="Wang Y.-J."/>
        </authorList>
    </citation>
    <scope>NUCLEOTIDE SEQUENCE</scope>
    <source>
        <strain evidence="6">KB-2021</strain>
        <tissue evidence="6">Leaf</tissue>
    </source>
</reference>
<dbReference type="PANTHER" id="PTHR13691:SF16">
    <property type="entry name" value="LARGE RIBOSOMAL SUBUNIT PROTEIN UL2"/>
    <property type="match status" value="1"/>
</dbReference>
<dbReference type="Proteomes" id="UP001291623">
    <property type="component" value="Unassembled WGS sequence"/>
</dbReference>
<proteinExistence type="inferred from homology"/>
<dbReference type="FunFam" id="4.10.950.10:FF:000002">
    <property type="entry name" value="60S ribosomal protein L2"/>
    <property type="match status" value="1"/>
</dbReference>
<evidence type="ECO:0000259" key="5">
    <source>
        <dbReference type="SMART" id="SM01382"/>
    </source>
</evidence>
<gene>
    <name evidence="6" type="ORF">RND71_034700</name>
</gene>
<dbReference type="Gene3D" id="2.30.240.10">
    <property type="entry name" value="At5g01610-like"/>
    <property type="match status" value="1"/>
</dbReference>
<dbReference type="Pfam" id="PF04398">
    <property type="entry name" value="DUF538"/>
    <property type="match status" value="1"/>
</dbReference>
<comment type="caution">
    <text evidence="6">The sequence shown here is derived from an EMBL/GenBank/DDBJ whole genome shotgun (WGS) entry which is preliminary data.</text>
</comment>
<dbReference type="InterPro" id="IPR002171">
    <property type="entry name" value="Ribosomal_uL2"/>
</dbReference>
<dbReference type="FunFam" id="2.30.240.10:FF:000002">
    <property type="entry name" value="Uncharacterized protein At3g07460"/>
    <property type="match status" value="1"/>
</dbReference>
<dbReference type="InterPro" id="IPR014722">
    <property type="entry name" value="Rib_uL2_dom2"/>
</dbReference>
<dbReference type="Pfam" id="PF03947">
    <property type="entry name" value="Ribosomal_L2_C"/>
    <property type="match status" value="1"/>
</dbReference>
<dbReference type="AlphaFoldDB" id="A0AAE1R4A2"/>
<dbReference type="Gene3D" id="4.10.950.10">
    <property type="entry name" value="Ribosomal protein L2, domain 3"/>
    <property type="match status" value="1"/>
</dbReference>
<keyword evidence="3" id="KW-0687">Ribonucleoprotein</keyword>
<keyword evidence="2" id="KW-0689">Ribosomal protein</keyword>
<feature type="signal peptide" evidence="4">
    <location>
        <begin position="1"/>
        <end position="26"/>
    </location>
</feature>
<feature type="chain" id="PRO_5041966547" description="Large ribosomal subunit protein uL2 C-terminal domain-containing protein" evidence="4">
    <location>
        <begin position="27"/>
        <end position="351"/>
    </location>
</feature>
<dbReference type="InterPro" id="IPR014726">
    <property type="entry name" value="Ribosomal_uL2_dom3"/>
</dbReference>
<protein>
    <recommendedName>
        <fullName evidence="5">Large ribosomal subunit protein uL2 C-terminal domain-containing protein</fullName>
    </recommendedName>
</protein>
<evidence type="ECO:0000256" key="4">
    <source>
        <dbReference type="SAM" id="SignalP"/>
    </source>
</evidence>
<comment type="similarity">
    <text evidence="1">Belongs to the universal ribosomal protein uL2 family.</text>
</comment>
<evidence type="ECO:0000313" key="6">
    <source>
        <dbReference type="EMBL" id="KAK4344524.1"/>
    </source>
</evidence>
<dbReference type="GO" id="GO:0022625">
    <property type="term" value="C:cytosolic large ribosomal subunit"/>
    <property type="evidence" value="ECO:0007669"/>
    <property type="project" value="TreeGrafter"/>
</dbReference>
<dbReference type="FunFam" id="2.30.30.30:FF:000006">
    <property type="entry name" value="60S ribosomal protein L8"/>
    <property type="match status" value="1"/>
</dbReference>
<accession>A0AAE1R4A2</accession>
<dbReference type="InterPro" id="IPR036758">
    <property type="entry name" value="At5g01610-like"/>
</dbReference>
<evidence type="ECO:0000256" key="3">
    <source>
        <dbReference type="ARBA" id="ARBA00023274"/>
    </source>
</evidence>
<dbReference type="EMBL" id="JAVYJV010000019">
    <property type="protein sequence ID" value="KAK4344524.1"/>
    <property type="molecule type" value="Genomic_DNA"/>
</dbReference>
<keyword evidence="4" id="KW-0732">Signal</keyword>
<dbReference type="SUPFAM" id="SSF50104">
    <property type="entry name" value="Translation proteins SH3-like domain"/>
    <property type="match status" value="1"/>
</dbReference>
<dbReference type="InterPro" id="IPR007493">
    <property type="entry name" value="DUF538"/>
</dbReference>
<dbReference type="SUPFAM" id="SSF141562">
    <property type="entry name" value="At5g01610-like"/>
    <property type="match status" value="1"/>
</dbReference>
<dbReference type="InterPro" id="IPR022669">
    <property type="entry name" value="Ribosomal_uL2_C"/>
</dbReference>
<dbReference type="InterPro" id="IPR008991">
    <property type="entry name" value="Translation_prot_SH3-like_sf"/>
</dbReference>